<dbReference type="AlphaFoldDB" id="A0A0V0QGL3"/>
<dbReference type="Proteomes" id="UP000054937">
    <property type="component" value="Unassembled WGS sequence"/>
</dbReference>
<reference evidence="2 3" key="1">
    <citation type="journal article" date="2015" name="Sci. Rep.">
        <title>Genome of the facultative scuticociliatosis pathogen Pseudocohnilembus persalinus provides insight into its virulence through horizontal gene transfer.</title>
        <authorList>
            <person name="Xiong J."/>
            <person name="Wang G."/>
            <person name="Cheng J."/>
            <person name="Tian M."/>
            <person name="Pan X."/>
            <person name="Warren A."/>
            <person name="Jiang C."/>
            <person name="Yuan D."/>
            <person name="Miao W."/>
        </authorList>
    </citation>
    <scope>NUCLEOTIDE SEQUENCE [LARGE SCALE GENOMIC DNA]</scope>
    <source>
        <strain evidence="2">36N120E</strain>
    </source>
</reference>
<dbReference type="EMBL" id="LDAU01000171">
    <property type="protein sequence ID" value="KRX01272.1"/>
    <property type="molecule type" value="Genomic_DNA"/>
</dbReference>
<evidence type="ECO:0000313" key="3">
    <source>
        <dbReference type="Proteomes" id="UP000054937"/>
    </source>
</evidence>
<evidence type="ECO:0000256" key="1">
    <source>
        <dbReference type="SAM" id="MobiDB-lite"/>
    </source>
</evidence>
<comment type="caution">
    <text evidence="2">The sequence shown here is derived from an EMBL/GenBank/DDBJ whole genome shotgun (WGS) entry which is preliminary data.</text>
</comment>
<feature type="region of interest" description="Disordered" evidence="1">
    <location>
        <begin position="54"/>
        <end position="88"/>
    </location>
</feature>
<protein>
    <submittedName>
        <fullName evidence="2">Uncharacterized protein</fullName>
    </submittedName>
</protein>
<evidence type="ECO:0000313" key="2">
    <source>
        <dbReference type="EMBL" id="KRX01272.1"/>
    </source>
</evidence>
<gene>
    <name evidence="2" type="ORF">PPERSA_11719</name>
</gene>
<dbReference type="InParanoid" id="A0A0V0QGL3"/>
<sequence length="114" mass="13522">MEDIIIPIKNFLNRINNKNFCNLLESCNSENEYFETEIQYQNSQNENIQYNLAEQQQDNQKKNDIQRLNKNGQQQQSDENNSDKISPRIKIDAKYFKKPLSAFEMLMSGIQQLQ</sequence>
<accession>A0A0V0QGL3</accession>
<organism evidence="2 3">
    <name type="scientific">Pseudocohnilembus persalinus</name>
    <name type="common">Ciliate</name>
    <dbReference type="NCBI Taxonomy" id="266149"/>
    <lineage>
        <taxon>Eukaryota</taxon>
        <taxon>Sar</taxon>
        <taxon>Alveolata</taxon>
        <taxon>Ciliophora</taxon>
        <taxon>Intramacronucleata</taxon>
        <taxon>Oligohymenophorea</taxon>
        <taxon>Scuticociliatia</taxon>
        <taxon>Philasterida</taxon>
        <taxon>Pseudocohnilembidae</taxon>
        <taxon>Pseudocohnilembus</taxon>
    </lineage>
</organism>
<keyword evidence="3" id="KW-1185">Reference proteome</keyword>
<feature type="compositionally biased region" description="Polar residues" evidence="1">
    <location>
        <begin position="68"/>
        <end position="79"/>
    </location>
</feature>
<name>A0A0V0QGL3_PSEPJ</name>
<proteinExistence type="predicted"/>